<sequence length="193" mass="22796">MNKKQKKNEVTEEFVVRDFIDNDKISQALFCAICRDVFMDPIRIPCGHTYCQKCLSLWMKSKSNCPECRANIIKKFIHKDFIIQSIIEEKHKVFCTNRKNGCTKILTVTEFNTHIKECKFNLDRLPEYLRNCIKSDDLCSNVINDPADVTVYPPLRMRLYLNNHNANFQEQNLKNKLIVNDTEIIFSDEEYIF</sequence>
<dbReference type="PROSITE" id="PS50089">
    <property type="entry name" value="ZF_RING_2"/>
    <property type="match status" value="1"/>
</dbReference>
<keyword evidence="1" id="KW-0479">Metal-binding</keyword>
<dbReference type="Pfam" id="PF13923">
    <property type="entry name" value="zf-C3HC4_2"/>
    <property type="match status" value="1"/>
</dbReference>
<evidence type="ECO:0000256" key="2">
    <source>
        <dbReference type="ARBA" id="ARBA00022771"/>
    </source>
</evidence>
<keyword evidence="2 4" id="KW-0863">Zinc-finger</keyword>
<proteinExistence type="predicted"/>
<dbReference type="PROSITE" id="PS00518">
    <property type="entry name" value="ZF_RING_1"/>
    <property type="match status" value="1"/>
</dbReference>
<dbReference type="InterPro" id="IPR051438">
    <property type="entry name" value="RNF_E3_ubiq-protein_ligase"/>
</dbReference>
<dbReference type="SMART" id="SM00184">
    <property type="entry name" value="RING"/>
    <property type="match status" value="1"/>
</dbReference>
<dbReference type="EMBL" id="LWCA01000317">
    <property type="protein sequence ID" value="OAF69222.1"/>
    <property type="molecule type" value="Genomic_DNA"/>
</dbReference>
<dbReference type="OrthoDB" id="1630758at2759"/>
<dbReference type="SUPFAM" id="SSF49599">
    <property type="entry name" value="TRAF domain-like"/>
    <property type="match status" value="1"/>
</dbReference>
<dbReference type="AlphaFoldDB" id="A0A177B692"/>
<evidence type="ECO:0000256" key="1">
    <source>
        <dbReference type="ARBA" id="ARBA00022723"/>
    </source>
</evidence>
<evidence type="ECO:0000313" key="7">
    <source>
        <dbReference type="Proteomes" id="UP000078046"/>
    </source>
</evidence>
<evidence type="ECO:0000256" key="4">
    <source>
        <dbReference type="PROSITE-ProRule" id="PRU00175"/>
    </source>
</evidence>
<dbReference type="InterPro" id="IPR001841">
    <property type="entry name" value="Znf_RING"/>
</dbReference>
<dbReference type="InterPro" id="IPR013083">
    <property type="entry name" value="Znf_RING/FYVE/PHD"/>
</dbReference>
<dbReference type="Gene3D" id="3.30.40.10">
    <property type="entry name" value="Zinc/RING finger domain, C3HC4 (zinc finger)"/>
    <property type="match status" value="2"/>
</dbReference>
<gene>
    <name evidence="6" type="ORF">A3Q56_03044</name>
</gene>
<name>A0A177B692_9BILA</name>
<keyword evidence="3" id="KW-0862">Zinc</keyword>
<evidence type="ECO:0000259" key="5">
    <source>
        <dbReference type="PROSITE" id="PS50089"/>
    </source>
</evidence>
<evidence type="ECO:0000313" key="6">
    <source>
        <dbReference type="EMBL" id="OAF69222.1"/>
    </source>
</evidence>
<evidence type="ECO:0000256" key="3">
    <source>
        <dbReference type="ARBA" id="ARBA00022833"/>
    </source>
</evidence>
<dbReference type="PANTHER" id="PTHR46016">
    <property type="entry name" value="ZINC FINGER, RING/FYVE/PHD-TYPE"/>
    <property type="match status" value="1"/>
</dbReference>
<dbReference type="InterPro" id="IPR017907">
    <property type="entry name" value="Znf_RING_CS"/>
</dbReference>
<comment type="caution">
    <text evidence="6">The sequence shown here is derived from an EMBL/GenBank/DDBJ whole genome shotgun (WGS) entry which is preliminary data.</text>
</comment>
<dbReference type="SUPFAM" id="SSF57850">
    <property type="entry name" value="RING/U-box"/>
    <property type="match status" value="1"/>
</dbReference>
<dbReference type="GO" id="GO:0000209">
    <property type="term" value="P:protein polyubiquitination"/>
    <property type="evidence" value="ECO:0007669"/>
    <property type="project" value="TreeGrafter"/>
</dbReference>
<protein>
    <recommendedName>
        <fullName evidence="5">RING-type domain-containing protein</fullName>
    </recommendedName>
</protein>
<dbReference type="GO" id="GO:0061630">
    <property type="term" value="F:ubiquitin protein ligase activity"/>
    <property type="evidence" value="ECO:0007669"/>
    <property type="project" value="TreeGrafter"/>
</dbReference>
<dbReference type="Proteomes" id="UP000078046">
    <property type="component" value="Unassembled WGS sequence"/>
</dbReference>
<organism evidence="6 7">
    <name type="scientific">Intoshia linei</name>
    <dbReference type="NCBI Taxonomy" id="1819745"/>
    <lineage>
        <taxon>Eukaryota</taxon>
        <taxon>Metazoa</taxon>
        <taxon>Spiralia</taxon>
        <taxon>Lophotrochozoa</taxon>
        <taxon>Mesozoa</taxon>
        <taxon>Orthonectida</taxon>
        <taxon>Rhopaluridae</taxon>
        <taxon>Intoshia</taxon>
    </lineage>
</organism>
<feature type="domain" description="RING-type" evidence="5">
    <location>
        <begin position="31"/>
        <end position="69"/>
    </location>
</feature>
<dbReference type="GO" id="GO:0006511">
    <property type="term" value="P:ubiquitin-dependent protein catabolic process"/>
    <property type="evidence" value="ECO:0007669"/>
    <property type="project" value="TreeGrafter"/>
</dbReference>
<reference evidence="6 7" key="1">
    <citation type="submission" date="2016-04" db="EMBL/GenBank/DDBJ databases">
        <title>The genome of Intoshia linei affirms orthonectids as highly simplified spiralians.</title>
        <authorList>
            <person name="Mikhailov K.V."/>
            <person name="Slusarev G.S."/>
            <person name="Nikitin M.A."/>
            <person name="Logacheva M.D."/>
            <person name="Penin A."/>
            <person name="Aleoshin V."/>
            <person name="Panchin Y.V."/>
        </authorList>
    </citation>
    <scope>NUCLEOTIDE SEQUENCE [LARGE SCALE GENOMIC DNA]</scope>
    <source>
        <strain evidence="6">Intl2013</strain>
        <tissue evidence="6">Whole animal</tissue>
    </source>
</reference>
<keyword evidence="7" id="KW-1185">Reference proteome</keyword>
<dbReference type="PANTHER" id="PTHR46016:SF1">
    <property type="entry name" value="RING-TYPE DOMAIN-CONTAINING PROTEIN"/>
    <property type="match status" value="1"/>
</dbReference>
<accession>A0A177B692</accession>
<dbReference type="GO" id="GO:0008270">
    <property type="term" value="F:zinc ion binding"/>
    <property type="evidence" value="ECO:0007669"/>
    <property type="project" value="UniProtKB-KW"/>
</dbReference>